<gene>
    <name evidence="5" type="ORF">SAMN02745216_01035</name>
</gene>
<dbReference type="InterPro" id="IPR031107">
    <property type="entry name" value="Small_HSP"/>
</dbReference>
<dbReference type="RefSeq" id="WP_073473655.1">
    <property type="nucleotide sequence ID" value="NZ_FQZU01000004.1"/>
</dbReference>
<evidence type="ECO:0000256" key="2">
    <source>
        <dbReference type="RuleBase" id="RU003616"/>
    </source>
</evidence>
<dbReference type="EMBL" id="FQZU01000004">
    <property type="protein sequence ID" value="SHJ10375.1"/>
    <property type="molecule type" value="Genomic_DNA"/>
</dbReference>
<accession>A0A1M6GK98</accession>
<dbReference type="AlphaFoldDB" id="A0A1M6GK98"/>
<comment type="similarity">
    <text evidence="1 2">Belongs to the small heat shock protein (HSP20) family.</text>
</comment>
<dbReference type="STRING" id="1121393.SAMN02745216_01035"/>
<dbReference type="InterPro" id="IPR007052">
    <property type="entry name" value="CS_dom"/>
</dbReference>
<sequence>MDYIKIRFGGGFGQLQSELEETLNNLYRTASPVFSGSSQGFRPATDVFETPDEIVIMAEMAGVNKDELSIELDSRAVKISGRRKEIRRGAQARFHLAEIPYGYFERTLFFPRPVDPEKVTATYAEGMLEIRVAKAKTLSPQRVQIQD</sequence>
<protein>
    <submittedName>
        <fullName evidence="5">HSP20 family protein</fullName>
    </submittedName>
</protein>
<evidence type="ECO:0000259" key="4">
    <source>
        <dbReference type="PROSITE" id="PS51203"/>
    </source>
</evidence>
<dbReference type="PROSITE" id="PS51203">
    <property type="entry name" value="CS"/>
    <property type="match status" value="1"/>
</dbReference>
<feature type="domain" description="CS" evidence="4">
    <location>
        <begin position="40"/>
        <end position="144"/>
    </location>
</feature>
<dbReference type="PROSITE" id="PS01031">
    <property type="entry name" value="SHSP"/>
    <property type="match status" value="1"/>
</dbReference>
<dbReference type="Gene3D" id="2.60.40.790">
    <property type="match status" value="1"/>
</dbReference>
<dbReference type="CDD" id="cd06464">
    <property type="entry name" value="ACD_sHsps-like"/>
    <property type="match status" value="1"/>
</dbReference>
<reference evidence="6" key="1">
    <citation type="submission" date="2016-11" db="EMBL/GenBank/DDBJ databases">
        <authorList>
            <person name="Varghese N."/>
            <person name="Submissions S."/>
        </authorList>
    </citation>
    <scope>NUCLEOTIDE SEQUENCE [LARGE SCALE GENOMIC DNA]</scope>
    <source>
        <strain evidence="6">DSM 16219</strain>
    </source>
</reference>
<dbReference type="PANTHER" id="PTHR11527">
    <property type="entry name" value="HEAT-SHOCK PROTEIN 20 FAMILY MEMBER"/>
    <property type="match status" value="1"/>
</dbReference>
<dbReference type="Pfam" id="PF00011">
    <property type="entry name" value="HSP20"/>
    <property type="match status" value="1"/>
</dbReference>
<dbReference type="OrthoDB" id="9811615at2"/>
<evidence type="ECO:0000256" key="1">
    <source>
        <dbReference type="PROSITE-ProRule" id="PRU00285"/>
    </source>
</evidence>
<keyword evidence="6" id="KW-1185">Reference proteome</keyword>
<evidence type="ECO:0000313" key="5">
    <source>
        <dbReference type="EMBL" id="SHJ10375.1"/>
    </source>
</evidence>
<name>A0A1M6GK98_9BACT</name>
<feature type="domain" description="SHSP" evidence="3">
    <location>
        <begin position="35"/>
        <end position="147"/>
    </location>
</feature>
<proteinExistence type="inferred from homology"/>
<dbReference type="InterPro" id="IPR008978">
    <property type="entry name" value="HSP20-like_chaperone"/>
</dbReference>
<evidence type="ECO:0000313" key="6">
    <source>
        <dbReference type="Proteomes" id="UP000183994"/>
    </source>
</evidence>
<dbReference type="Proteomes" id="UP000183994">
    <property type="component" value="Unassembled WGS sequence"/>
</dbReference>
<dbReference type="InterPro" id="IPR002068">
    <property type="entry name" value="A-crystallin/Hsp20_dom"/>
</dbReference>
<organism evidence="5 6">
    <name type="scientific">Desulfatibacillum alkenivorans DSM 16219</name>
    <dbReference type="NCBI Taxonomy" id="1121393"/>
    <lineage>
        <taxon>Bacteria</taxon>
        <taxon>Pseudomonadati</taxon>
        <taxon>Thermodesulfobacteriota</taxon>
        <taxon>Desulfobacteria</taxon>
        <taxon>Desulfobacterales</taxon>
        <taxon>Desulfatibacillaceae</taxon>
        <taxon>Desulfatibacillum</taxon>
    </lineage>
</organism>
<evidence type="ECO:0000259" key="3">
    <source>
        <dbReference type="PROSITE" id="PS01031"/>
    </source>
</evidence>
<dbReference type="SUPFAM" id="SSF49764">
    <property type="entry name" value="HSP20-like chaperones"/>
    <property type="match status" value="1"/>
</dbReference>